<accession>A0A371CW60</accession>
<reference evidence="2 3" key="1">
    <citation type="journal article" date="2018" name="Biotechnol. Biofuels">
        <title>Integrative visual omics of the white-rot fungus Polyporus brumalis exposes the biotechnological potential of its oxidative enzymes for delignifying raw plant biomass.</title>
        <authorList>
            <person name="Miyauchi S."/>
            <person name="Rancon A."/>
            <person name="Drula E."/>
            <person name="Hage H."/>
            <person name="Chaduli D."/>
            <person name="Favel A."/>
            <person name="Grisel S."/>
            <person name="Henrissat B."/>
            <person name="Herpoel-Gimbert I."/>
            <person name="Ruiz-Duenas F.J."/>
            <person name="Chevret D."/>
            <person name="Hainaut M."/>
            <person name="Lin J."/>
            <person name="Wang M."/>
            <person name="Pangilinan J."/>
            <person name="Lipzen A."/>
            <person name="Lesage-Meessen L."/>
            <person name="Navarro D."/>
            <person name="Riley R."/>
            <person name="Grigoriev I.V."/>
            <person name="Zhou S."/>
            <person name="Raouche S."/>
            <person name="Rosso M.N."/>
        </authorList>
    </citation>
    <scope>NUCLEOTIDE SEQUENCE [LARGE SCALE GENOMIC DNA]</scope>
    <source>
        <strain evidence="2 3">BRFM 1820</strain>
    </source>
</reference>
<feature type="compositionally biased region" description="Basic residues" evidence="1">
    <location>
        <begin position="201"/>
        <end position="216"/>
    </location>
</feature>
<dbReference type="AlphaFoldDB" id="A0A371CW60"/>
<feature type="compositionally biased region" description="Low complexity" evidence="1">
    <location>
        <begin position="303"/>
        <end position="321"/>
    </location>
</feature>
<evidence type="ECO:0000256" key="1">
    <source>
        <dbReference type="SAM" id="MobiDB-lite"/>
    </source>
</evidence>
<dbReference type="STRING" id="139420.A0A371CW60"/>
<evidence type="ECO:0000313" key="2">
    <source>
        <dbReference type="EMBL" id="RDX44519.1"/>
    </source>
</evidence>
<keyword evidence="3" id="KW-1185">Reference proteome</keyword>
<feature type="compositionally biased region" description="Acidic residues" evidence="1">
    <location>
        <begin position="155"/>
        <end position="164"/>
    </location>
</feature>
<dbReference type="EMBL" id="KZ857449">
    <property type="protein sequence ID" value="RDX44519.1"/>
    <property type="molecule type" value="Genomic_DNA"/>
</dbReference>
<proteinExistence type="predicted"/>
<sequence>MASTVYVVRGVLIPNNFHPSLRDAVEEAQRKGIVVALFPALVRVEHIPNGDVVLWLERSTIVRSKPCSTCVKAGHDCILHSGNSYRCLHCLIGDASECDHQKEMEKYKYGSKPICYDYKVARQLELTPVPKEFRWADKRKQSSTLLADVLRSAQDDEGEEEDEKNETPAIALIEDGSASEDEDEDEEDQLVSDDEPAPAKGKGKGKGKAQPARRTRGSQGGKADGESSKKSSSRKRKVGQTGQTDVVKHEPKKTKKDVKDSSEDMLLRLLANSEEALEIARELLKIERSKSATQEEAAQPVAGPSGIRRSSRSTGSNSGNSSGSGGH</sequence>
<feature type="region of interest" description="Disordered" evidence="1">
    <location>
        <begin position="287"/>
        <end position="327"/>
    </location>
</feature>
<feature type="region of interest" description="Disordered" evidence="1">
    <location>
        <begin position="152"/>
        <end position="263"/>
    </location>
</feature>
<dbReference type="Proteomes" id="UP000256964">
    <property type="component" value="Unassembled WGS sequence"/>
</dbReference>
<name>A0A371CW60_9APHY</name>
<evidence type="ECO:0000313" key="3">
    <source>
        <dbReference type="Proteomes" id="UP000256964"/>
    </source>
</evidence>
<feature type="compositionally biased region" description="Acidic residues" evidence="1">
    <location>
        <begin position="177"/>
        <end position="196"/>
    </location>
</feature>
<organism evidence="2 3">
    <name type="scientific">Lentinus brumalis</name>
    <dbReference type="NCBI Taxonomy" id="2498619"/>
    <lineage>
        <taxon>Eukaryota</taxon>
        <taxon>Fungi</taxon>
        <taxon>Dikarya</taxon>
        <taxon>Basidiomycota</taxon>
        <taxon>Agaricomycotina</taxon>
        <taxon>Agaricomycetes</taxon>
        <taxon>Polyporales</taxon>
        <taxon>Polyporaceae</taxon>
        <taxon>Lentinus</taxon>
    </lineage>
</organism>
<protein>
    <submittedName>
        <fullName evidence="2">Uncharacterized protein</fullName>
    </submittedName>
</protein>
<gene>
    <name evidence="2" type="ORF">OH76DRAFT_1421380</name>
</gene>
<dbReference type="OrthoDB" id="2764258at2759"/>